<name>A0ACB8YSQ4_CICIN</name>
<evidence type="ECO:0000313" key="1">
    <source>
        <dbReference type="EMBL" id="KAI3688754.1"/>
    </source>
</evidence>
<sequence>MAEVSGQTLKLDGKVSIITGGASGIGEATARLFVKHGALVVIVDIQDELGQKVADSLGSDHCTYFHCDVADEQQVISAVNFTVGTYGRLDIMFSNAGIVSTSKQTVLDLDLTQFDRLYAINARGTAACVKHAARAMVEKHVRGSIICTASVAASRGGSSRTDYVMAKHAVLGLVRSASKQLGVHGIRVNCVSPSAVVTSLSKRSPEATKKTMKLYEKLSSLKGIELTVERVADAVLFLASEGSSFITGHDLPVDGGLTKLPDEDDLIMYNL</sequence>
<dbReference type="EMBL" id="CM042017">
    <property type="protein sequence ID" value="KAI3688754.1"/>
    <property type="molecule type" value="Genomic_DNA"/>
</dbReference>
<comment type="caution">
    <text evidence="1">The sequence shown here is derived from an EMBL/GenBank/DDBJ whole genome shotgun (WGS) entry which is preliminary data.</text>
</comment>
<reference evidence="1 2" key="2">
    <citation type="journal article" date="2022" name="Mol. Ecol. Resour.">
        <title>The genomes of chicory, endive, great burdock and yacon provide insights into Asteraceae paleo-polyploidization history and plant inulin production.</title>
        <authorList>
            <person name="Fan W."/>
            <person name="Wang S."/>
            <person name="Wang H."/>
            <person name="Wang A."/>
            <person name="Jiang F."/>
            <person name="Liu H."/>
            <person name="Zhao H."/>
            <person name="Xu D."/>
            <person name="Zhang Y."/>
        </authorList>
    </citation>
    <scope>NUCLEOTIDE SEQUENCE [LARGE SCALE GENOMIC DNA]</scope>
    <source>
        <strain evidence="2">cv. Punajuju</strain>
        <tissue evidence="1">Leaves</tissue>
    </source>
</reference>
<gene>
    <name evidence="1" type="ORF">L2E82_46560</name>
</gene>
<evidence type="ECO:0000313" key="2">
    <source>
        <dbReference type="Proteomes" id="UP001055811"/>
    </source>
</evidence>
<keyword evidence="2" id="KW-1185">Reference proteome</keyword>
<dbReference type="Proteomes" id="UP001055811">
    <property type="component" value="Linkage Group LG09"/>
</dbReference>
<organism evidence="1 2">
    <name type="scientific">Cichorium intybus</name>
    <name type="common">Chicory</name>
    <dbReference type="NCBI Taxonomy" id="13427"/>
    <lineage>
        <taxon>Eukaryota</taxon>
        <taxon>Viridiplantae</taxon>
        <taxon>Streptophyta</taxon>
        <taxon>Embryophyta</taxon>
        <taxon>Tracheophyta</taxon>
        <taxon>Spermatophyta</taxon>
        <taxon>Magnoliopsida</taxon>
        <taxon>eudicotyledons</taxon>
        <taxon>Gunneridae</taxon>
        <taxon>Pentapetalae</taxon>
        <taxon>asterids</taxon>
        <taxon>campanulids</taxon>
        <taxon>Asterales</taxon>
        <taxon>Asteraceae</taxon>
        <taxon>Cichorioideae</taxon>
        <taxon>Cichorieae</taxon>
        <taxon>Cichoriinae</taxon>
        <taxon>Cichorium</taxon>
    </lineage>
</organism>
<reference evidence="2" key="1">
    <citation type="journal article" date="2022" name="Mol. Ecol. Resour.">
        <title>The genomes of chicory, endive, great burdock and yacon provide insights into Asteraceae palaeo-polyploidization history and plant inulin production.</title>
        <authorList>
            <person name="Fan W."/>
            <person name="Wang S."/>
            <person name="Wang H."/>
            <person name="Wang A."/>
            <person name="Jiang F."/>
            <person name="Liu H."/>
            <person name="Zhao H."/>
            <person name="Xu D."/>
            <person name="Zhang Y."/>
        </authorList>
    </citation>
    <scope>NUCLEOTIDE SEQUENCE [LARGE SCALE GENOMIC DNA]</scope>
    <source>
        <strain evidence="2">cv. Punajuju</strain>
    </source>
</reference>
<accession>A0ACB8YSQ4</accession>
<protein>
    <submittedName>
        <fullName evidence="1">Uncharacterized protein</fullName>
    </submittedName>
</protein>
<proteinExistence type="predicted"/>